<gene>
    <name evidence="2" type="ORF">NG743_00525</name>
</gene>
<organism evidence="2 3">
    <name type="scientific">Dolichospermum heterosporum TAC447</name>
    <dbReference type="NCBI Taxonomy" id="747523"/>
    <lineage>
        <taxon>Bacteria</taxon>
        <taxon>Bacillati</taxon>
        <taxon>Cyanobacteriota</taxon>
        <taxon>Cyanophyceae</taxon>
        <taxon>Nostocales</taxon>
        <taxon>Aphanizomenonaceae</taxon>
        <taxon>Dolichospermum</taxon>
        <taxon>Dolichospermum heterosporum</taxon>
    </lineage>
</organism>
<dbReference type="EMBL" id="CP099464">
    <property type="protein sequence ID" value="UUO15586.1"/>
    <property type="molecule type" value="Genomic_DNA"/>
</dbReference>
<protein>
    <submittedName>
        <fullName evidence="2">DUF2281 domain-containing protein</fullName>
    </submittedName>
</protein>
<sequence length="78" mass="9081">MITLEMAIAKIKQLPLEQRNEVIKFIEFLEFRAGNIDLISQETKTTKNYPLRGKPITIVSDFDEPMPELWEALETSKK</sequence>
<feature type="domain" description="DUF2281" evidence="1">
    <location>
        <begin position="9"/>
        <end position="66"/>
    </location>
</feature>
<evidence type="ECO:0000313" key="3">
    <source>
        <dbReference type="Proteomes" id="UP001057561"/>
    </source>
</evidence>
<name>A0ABY5LYE3_9CYAN</name>
<keyword evidence="3" id="KW-1185">Reference proteome</keyword>
<accession>A0ABY5LYE3</accession>
<dbReference type="InterPro" id="IPR018739">
    <property type="entry name" value="DUF2281"/>
</dbReference>
<dbReference type="Proteomes" id="UP001057561">
    <property type="component" value="Chromosome"/>
</dbReference>
<evidence type="ECO:0000313" key="2">
    <source>
        <dbReference type="EMBL" id="UUO15586.1"/>
    </source>
</evidence>
<proteinExistence type="predicted"/>
<reference evidence="2" key="1">
    <citation type="submission" date="2022-06" db="EMBL/GenBank/DDBJ databases">
        <title>Nostosin G and Spiroidesin B from the Cyanobacterium Dolichospermum sp. NIES-1697.</title>
        <authorList>
            <person name="Phan C.-S."/>
            <person name="Mehjabin J.J."/>
            <person name="Anas A.R.J."/>
            <person name="Hayasaka M."/>
            <person name="Onoki R."/>
            <person name="Wang J."/>
            <person name="Umezawa T."/>
            <person name="Washio K."/>
            <person name="Morikawa M."/>
            <person name="Okino T."/>
        </authorList>
    </citation>
    <scope>NUCLEOTIDE SEQUENCE</scope>
    <source>
        <strain evidence="2">NIES-1697</strain>
    </source>
</reference>
<evidence type="ECO:0000259" key="1">
    <source>
        <dbReference type="Pfam" id="PF10047"/>
    </source>
</evidence>
<dbReference type="RefSeq" id="WP_035081257.1">
    <property type="nucleotide sequence ID" value="NZ_CP099464.1"/>
</dbReference>
<dbReference type="Pfam" id="PF10047">
    <property type="entry name" value="DUF2281"/>
    <property type="match status" value="1"/>
</dbReference>